<organism evidence="1 2">
    <name type="scientific">Marinomonas primoryensis</name>
    <dbReference type="NCBI Taxonomy" id="178399"/>
    <lineage>
        <taxon>Bacteria</taxon>
        <taxon>Pseudomonadati</taxon>
        <taxon>Pseudomonadota</taxon>
        <taxon>Gammaproteobacteria</taxon>
        <taxon>Oceanospirillales</taxon>
        <taxon>Oceanospirillaceae</taxon>
        <taxon>Marinomonas</taxon>
    </lineage>
</organism>
<comment type="caution">
    <text evidence="1">The sequence shown here is derived from an EMBL/GenBank/DDBJ whole genome shotgun (WGS) entry which is preliminary data.</text>
</comment>
<dbReference type="Proteomes" id="UP001471651">
    <property type="component" value="Unassembled WGS sequence"/>
</dbReference>
<evidence type="ECO:0000313" key="2">
    <source>
        <dbReference type="Proteomes" id="UP001471651"/>
    </source>
</evidence>
<name>A0ABV0L2H7_9GAMM</name>
<reference evidence="1 2" key="1">
    <citation type="submission" date="2024-05" db="EMBL/GenBank/DDBJ databases">
        <authorList>
            <person name="Busch G.E."/>
            <person name="Sharma I."/>
        </authorList>
    </citation>
    <scope>NUCLEOTIDE SEQUENCE [LARGE SCALE GENOMIC DNA]</scope>
    <source>
        <strain evidence="1 2">23GB23</strain>
    </source>
</reference>
<dbReference type="EMBL" id="JBDYKN010000014">
    <property type="protein sequence ID" value="MEP7730640.1"/>
    <property type="molecule type" value="Genomic_DNA"/>
</dbReference>
<proteinExistence type="predicted"/>
<evidence type="ECO:0000313" key="1">
    <source>
        <dbReference type="EMBL" id="MEP7730640.1"/>
    </source>
</evidence>
<protein>
    <submittedName>
        <fullName evidence="1">Uncharacterized protein</fullName>
    </submittedName>
</protein>
<sequence>MAARHAARVEPASSADTYHATLILVADSANWSSWLFSMPDCPAAVTMSAMPSCFLAMALLIRQHIVSIKQTDDALFTLISTL</sequence>
<gene>
    <name evidence="1" type="ORF">ABKW32_14380</name>
</gene>
<accession>A0ABV0L2H7</accession>
<dbReference type="RefSeq" id="WP_348577478.1">
    <property type="nucleotide sequence ID" value="NZ_JBDYKN010000014.1"/>
</dbReference>
<keyword evidence="2" id="KW-1185">Reference proteome</keyword>